<name>A0ABY6Z7R1_9BACL</name>
<organism evidence="2 3">
    <name type="scientific">Alicyclobacillus dauci</name>
    <dbReference type="NCBI Taxonomy" id="1475485"/>
    <lineage>
        <taxon>Bacteria</taxon>
        <taxon>Bacillati</taxon>
        <taxon>Bacillota</taxon>
        <taxon>Bacilli</taxon>
        <taxon>Bacillales</taxon>
        <taxon>Alicyclobacillaceae</taxon>
        <taxon>Alicyclobacillus</taxon>
    </lineage>
</organism>
<keyword evidence="1" id="KW-0472">Membrane</keyword>
<dbReference type="Proteomes" id="UP001164803">
    <property type="component" value="Chromosome"/>
</dbReference>
<dbReference type="EMBL" id="CP104064">
    <property type="protein sequence ID" value="WAH38301.1"/>
    <property type="molecule type" value="Genomic_DNA"/>
</dbReference>
<feature type="transmembrane region" description="Helical" evidence="1">
    <location>
        <begin position="278"/>
        <end position="301"/>
    </location>
</feature>
<sequence>MSAKVILSLRTFILFACAALVWVWVLPIWQGPDETAHFSYVQYMMYHQLPPKVDNVPPGLQPWRSSASHSIIVSRNVTQYNRVLKNPSIHMNISPEMRDSALRHIQRASGLKSNQAGSQNYVGIYPPLYYGLVGKFIHQVDVQNVNHQAYIARLLSALIFGVFGIVVDFMLQRVISDSWRRAPVVYSIPLLFPTLSMLGGVVNNDVLMDTMCLSLFCIILDALYRTVWRYTVCVIYGVVLGVALITKPDTYVLAFITVMVVLIRMWRTVPSKWKVVHFAGVSAVPVLILSGPWFFMVLLYYNSIVPPLTYQGTGSWPRDTHWFTTHLLQSAAYQRSIMVYQTVSGIDFPWWTKPVSSNLFYNVWACLVGGLTLYGGYRLYRTSKSVFVVSLAWVAVVFAFLWFTAYTYLMKTGTHFLQGRYFFMTLPVVIYVLANALKRSAFLLRLIPIFSGLVFATVVNATAYRYYGHGLLDMITGQVVTYDPYTITVVGRMSLIPLALMLIWYAVRSNEARESGQLEGAPSVRGRVKKPH</sequence>
<feature type="transmembrane region" description="Helical" evidence="1">
    <location>
        <begin position="449"/>
        <end position="467"/>
    </location>
</feature>
<keyword evidence="1" id="KW-0812">Transmembrane</keyword>
<feature type="transmembrane region" description="Helical" evidence="1">
    <location>
        <begin position="487"/>
        <end position="507"/>
    </location>
</feature>
<dbReference type="RefSeq" id="WP_268045868.1">
    <property type="nucleotide sequence ID" value="NZ_CP104064.1"/>
</dbReference>
<keyword evidence="3" id="KW-1185">Reference proteome</keyword>
<dbReference type="Pfam" id="PF09913">
    <property type="entry name" value="DUF2142"/>
    <property type="match status" value="1"/>
</dbReference>
<accession>A0ABY6Z7R1</accession>
<reference evidence="2" key="1">
    <citation type="submission" date="2022-08" db="EMBL/GenBank/DDBJ databases">
        <title>Alicyclobacillus dauci DSM2870, complete genome.</title>
        <authorList>
            <person name="Wang Q."/>
            <person name="Cai R."/>
            <person name="Wang Z."/>
        </authorList>
    </citation>
    <scope>NUCLEOTIDE SEQUENCE</scope>
    <source>
        <strain evidence="2">DSM 28700</strain>
    </source>
</reference>
<evidence type="ECO:0000313" key="2">
    <source>
        <dbReference type="EMBL" id="WAH38301.1"/>
    </source>
</evidence>
<feature type="transmembrane region" description="Helical" evidence="1">
    <location>
        <begin position="421"/>
        <end position="437"/>
    </location>
</feature>
<feature type="transmembrane region" description="Helical" evidence="1">
    <location>
        <begin position="12"/>
        <end position="29"/>
    </location>
</feature>
<dbReference type="InterPro" id="IPR018674">
    <property type="entry name" value="DUF2142_membrane"/>
</dbReference>
<gene>
    <name evidence="2" type="ORF">NZD86_07405</name>
</gene>
<protein>
    <submittedName>
        <fullName evidence="2">DUF2142 domain-containing protein</fullName>
    </submittedName>
</protein>
<evidence type="ECO:0000256" key="1">
    <source>
        <dbReference type="SAM" id="Phobius"/>
    </source>
</evidence>
<evidence type="ECO:0000313" key="3">
    <source>
        <dbReference type="Proteomes" id="UP001164803"/>
    </source>
</evidence>
<feature type="transmembrane region" description="Helical" evidence="1">
    <location>
        <begin position="387"/>
        <end position="409"/>
    </location>
</feature>
<keyword evidence="1" id="KW-1133">Transmembrane helix</keyword>
<feature type="transmembrane region" description="Helical" evidence="1">
    <location>
        <begin position="251"/>
        <end position="266"/>
    </location>
</feature>
<feature type="transmembrane region" description="Helical" evidence="1">
    <location>
        <begin position="359"/>
        <end position="380"/>
    </location>
</feature>
<proteinExistence type="predicted"/>
<feature type="transmembrane region" description="Helical" evidence="1">
    <location>
        <begin position="228"/>
        <end position="245"/>
    </location>
</feature>
<feature type="transmembrane region" description="Helical" evidence="1">
    <location>
        <begin position="150"/>
        <end position="171"/>
    </location>
</feature>